<keyword evidence="1" id="KW-0472">Membrane</keyword>
<dbReference type="EMBL" id="JBHTIA010000007">
    <property type="protein sequence ID" value="MFD0765465.1"/>
    <property type="molecule type" value="Genomic_DNA"/>
</dbReference>
<proteinExistence type="predicted"/>
<evidence type="ECO:0000256" key="1">
    <source>
        <dbReference type="SAM" id="Phobius"/>
    </source>
</evidence>
<evidence type="ECO:0000313" key="3">
    <source>
        <dbReference type="Proteomes" id="UP001597073"/>
    </source>
</evidence>
<organism evidence="2 3">
    <name type="scientific">Mucilaginibacter lutimaris</name>
    <dbReference type="NCBI Taxonomy" id="931629"/>
    <lineage>
        <taxon>Bacteria</taxon>
        <taxon>Pseudomonadati</taxon>
        <taxon>Bacteroidota</taxon>
        <taxon>Sphingobacteriia</taxon>
        <taxon>Sphingobacteriales</taxon>
        <taxon>Sphingobacteriaceae</taxon>
        <taxon>Mucilaginibacter</taxon>
    </lineage>
</organism>
<gene>
    <name evidence="2" type="ORF">ACFQZI_11430</name>
</gene>
<dbReference type="RefSeq" id="WP_377142634.1">
    <property type="nucleotide sequence ID" value="NZ_JBHTIA010000007.1"/>
</dbReference>
<sequence length="456" mass="52282">MATINRQAVVVIHGMGEQRPMETLRSFVSGIRSIMTEDDAEKKSTVRSKPDSVGDIYETVRLSLDTAVNPDGTIKRPKTDFYEFYWAHNMRGNQFSHMVAWMHRLLFTWVAKVPPRLRSLWCTVWIMLVLSVLMTIYFTNSARIEDWKKALAPMLAAIAFPSLLALVASFARSLFLNSAGDAARYFTPVPDNIGERSCIRQQGIAFLKKLHELKTVEKVDRIIIVAHSLGTVVAYDLLRLLWTEYNTIYGTTTVPRQPNLLKIDRYYDENSPPPEGRDQAFYNRLIELEKGNLDAFRDLQKACWQEQLTVGNPWLITDFITLGAAINAADYFMVTREPMQELIAQREMPVCPPVKDRKDYAFSYKSGQSFPVGNKNYKVRLLHHGALFAVTRWTNIYYSSDFVGGPMQRKFGGGIKDIMIPRKAPWFFPGGHTAYWEQKDKKNALREILEAMQLDN</sequence>
<protein>
    <submittedName>
        <fullName evidence="2">Uncharacterized protein</fullName>
    </submittedName>
</protein>
<keyword evidence="3" id="KW-1185">Reference proteome</keyword>
<feature type="transmembrane region" description="Helical" evidence="1">
    <location>
        <begin position="150"/>
        <end position="171"/>
    </location>
</feature>
<name>A0ABW2ZGZ4_9SPHI</name>
<reference evidence="3" key="1">
    <citation type="journal article" date="2019" name="Int. J. Syst. Evol. Microbiol.">
        <title>The Global Catalogue of Microorganisms (GCM) 10K type strain sequencing project: providing services to taxonomists for standard genome sequencing and annotation.</title>
        <authorList>
            <consortium name="The Broad Institute Genomics Platform"/>
            <consortium name="The Broad Institute Genome Sequencing Center for Infectious Disease"/>
            <person name="Wu L."/>
            <person name="Ma J."/>
        </authorList>
    </citation>
    <scope>NUCLEOTIDE SEQUENCE [LARGE SCALE GENOMIC DNA]</scope>
    <source>
        <strain evidence="3">CCUG 60742</strain>
    </source>
</reference>
<comment type="caution">
    <text evidence="2">The sequence shown here is derived from an EMBL/GenBank/DDBJ whole genome shotgun (WGS) entry which is preliminary data.</text>
</comment>
<dbReference type="SUPFAM" id="SSF53474">
    <property type="entry name" value="alpha/beta-Hydrolases"/>
    <property type="match status" value="1"/>
</dbReference>
<dbReference type="Proteomes" id="UP001597073">
    <property type="component" value="Unassembled WGS sequence"/>
</dbReference>
<evidence type="ECO:0000313" key="2">
    <source>
        <dbReference type="EMBL" id="MFD0765465.1"/>
    </source>
</evidence>
<accession>A0ABW2ZGZ4</accession>
<dbReference type="InterPro" id="IPR029058">
    <property type="entry name" value="AB_hydrolase_fold"/>
</dbReference>
<feature type="transmembrane region" description="Helical" evidence="1">
    <location>
        <begin position="120"/>
        <end position="138"/>
    </location>
</feature>
<keyword evidence="1" id="KW-0812">Transmembrane</keyword>
<keyword evidence="1" id="KW-1133">Transmembrane helix</keyword>